<feature type="transmembrane region" description="Helical" evidence="5">
    <location>
        <begin position="458"/>
        <end position="485"/>
    </location>
</feature>
<comment type="subcellular location">
    <subcellularLocation>
        <location evidence="1">Membrane</location>
        <topology evidence="1">Multi-pass membrane protein</topology>
    </subcellularLocation>
</comment>
<dbReference type="EMBL" id="AP024426">
    <property type="protein sequence ID" value="BCR95429.1"/>
    <property type="molecule type" value="Genomic_DNA"/>
</dbReference>
<dbReference type="RefSeq" id="XP_041539195.1">
    <property type="nucleotide sequence ID" value="XM_041685074.1"/>
</dbReference>
<dbReference type="PANTHER" id="PTHR11453">
    <property type="entry name" value="ANION EXCHANGE PROTEIN"/>
    <property type="match status" value="1"/>
</dbReference>
<evidence type="ECO:0000256" key="3">
    <source>
        <dbReference type="ARBA" id="ARBA00022989"/>
    </source>
</evidence>
<dbReference type="GO" id="GO:0006820">
    <property type="term" value="P:monoatomic anion transport"/>
    <property type="evidence" value="ECO:0007669"/>
    <property type="project" value="InterPro"/>
</dbReference>
<evidence type="ECO:0000256" key="5">
    <source>
        <dbReference type="SAM" id="Phobius"/>
    </source>
</evidence>
<dbReference type="GO" id="GO:0005452">
    <property type="term" value="F:solute:inorganic anion antiporter activity"/>
    <property type="evidence" value="ECO:0007669"/>
    <property type="project" value="InterPro"/>
</dbReference>
<proteinExistence type="predicted"/>
<reference evidence="7" key="1">
    <citation type="submission" date="2021-01" db="EMBL/GenBank/DDBJ databases">
        <authorList>
            <consortium name="Aspergillus luchuensis mut. kawachii IFO 4304 genome sequencing consortium"/>
            <person name="Kazuki M."/>
            <person name="Futagami T."/>
        </authorList>
    </citation>
    <scope>NUCLEOTIDE SEQUENCE</scope>
    <source>
        <strain evidence="7">IFO 4308</strain>
    </source>
</reference>
<feature type="transmembrane region" description="Helical" evidence="5">
    <location>
        <begin position="235"/>
        <end position="255"/>
    </location>
</feature>
<dbReference type="PANTHER" id="PTHR11453:SF38">
    <property type="entry name" value="ANION TRANSPORTER (EUROFUNG)"/>
    <property type="match status" value="1"/>
</dbReference>
<feature type="transmembrane region" description="Helical" evidence="5">
    <location>
        <begin position="434"/>
        <end position="452"/>
    </location>
</feature>
<feature type="domain" description="Bicarbonate transporter-like transmembrane" evidence="6">
    <location>
        <begin position="31"/>
        <end position="201"/>
    </location>
</feature>
<dbReference type="GO" id="GO:0050801">
    <property type="term" value="P:monoatomic ion homeostasis"/>
    <property type="evidence" value="ECO:0007669"/>
    <property type="project" value="TreeGrafter"/>
</dbReference>
<feature type="transmembrane region" description="Helical" evidence="5">
    <location>
        <begin position="139"/>
        <end position="158"/>
    </location>
</feature>
<evidence type="ECO:0000259" key="6">
    <source>
        <dbReference type="Pfam" id="PF00955"/>
    </source>
</evidence>
<feature type="transmembrane region" description="Helical" evidence="5">
    <location>
        <begin position="200"/>
        <end position="223"/>
    </location>
</feature>
<feature type="transmembrane region" description="Helical" evidence="5">
    <location>
        <begin position="505"/>
        <end position="523"/>
    </location>
</feature>
<evidence type="ECO:0000313" key="7">
    <source>
        <dbReference type="EMBL" id="BCR95429.1"/>
    </source>
</evidence>
<name>A0A7R7W304_ASPKA</name>
<reference evidence="7" key="2">
    <citation type="submission" date="2021-02" db="EMBL/GenBank/DDBJ databases">
        <title>Aspergillus luchuensis mut. kawachii IFO 4304 genome sequence.</title>
        <authorList>
            <person name="Mori K."/>
            <person name="Kadooka C."/>
            <person name="Goto M."/>
            <person name="Futagami T."/>
        </authorList>
    </citation>
    <scope>NUCLEOTIDE SEQUENCE</scope>
    <source>
        <strain evidence="7">IFO 4308</strain>
    </source>
</reference>
<dbReference type="InterPro" id="IPR011531">
    <property type="entry name" value="HCO3_transpt-like_TM_dom"/>
</dbReference>
<feature type="transmembrane region" description="Helical" evidence="5">
    <location>
        <begin position="529"/>
        <end position="545"/>
    </location>
</feature>
<organism evidence="7 8">
    <name type="scientific">Aspergillus kawachii</name>
    <name type="common">White koji mold</name>
    <name type="synonym">Aspergillus awamori var. kawachi</name>
    <dbReference type="NCBI Taxonomy" id="1069201"/>
    <lineage>
        <taxon>Eukaryota</taxon>
        <taxon>Fungi</taxon>
        <taxon>Dikarya</taxon>
        <taxon>Ascomycota</taxon>
        <taxon>Pezizomycotina</taxon>
        <taxon>Eurotiomycetes</taxon>
        <taxon>Eurotiomycetidae</taxon>
        <taxon>Eurotiales</taxon>
        <taxon>Aspergillaceae</taxon>
        <taxon>Aspergillus</taxon>
        <taxon>Aspergillus subgen. Circumdati</taxon>
    </lineage>
</organism>
<dbReference type="Proteomes" id="UP000661280">
    <property type="component" value="Chromosome 2"/>
</dbReference>
<dbReference type="Gene3D" id="1.10.287.570">
    <property type="entry name" value="Helical hairpin bin"/>
    <property type="match status" value="1"/>
</dbReference>
<feature type="domain" description="Bicarbonate transporter-like transmembrane" evidence="6">
    <location>
        <begin position="422"/>
        <end position="561"/>
    </location>
</feature>
<gene>
    <name evidence="7" type="ORF">AKAW2_20369A</name>
</gene>
<keyword evidence="8" id="KW-1185">Reference proteome</keyword>
<feature type="transmembrane region" description="Helical" evidence="5">
    <location>
        <begin position="54"/>
        <end position="76"/>
    </location>
</feature>
<keyword evidence="4 5" id="KW-0472">Membrane</keyword>
<keyword evidence="3 5" id="KW-1133">Transmembrane helix</keyword>
<keyword evidence="2 5" id="KW-0812">Transmembrane</keyword>
<evidence type="ECO:0000313" key="8">
    <source>
        <dbReference type="Proteomes" id="UP000661280"/>
    </source>
</evidence>
<sequence length="595" mass="67470">MPDTKYLSRQSPYTYSYDNRTGWRRFRVLNPCRGMYHDVRRRLPYYWSDIRDALTYRTIASTIRIYFINILPAIAYTLDMYRRTGEFYGINEALFSSALAAMVFSVLGAQPLTIVGITGLISLFNYTIYDIVVIYEPSIYANFMCWTAIWAAIFHWIVAVCNLCDYMRYVTDFSSESFGAYVGIIYCIKGVEELVNEFTVYGPTAGFMSCMIAILYFFTVYGLELLGSSTICRPWFRGLLADYAYVVGTIFWVGFAHIPGNLKETGISFVPITRAFYPTQPRGWLIHFWELETKWIFAALPFGFLVMLLFYYDHVKCQQPWCSKQTIPLKETSRLPLGLLPLRLHHLHRRNHRHPNAERPRPTGTTPTHFSPTYTNPILNNLPTQAPVHTTSLTVTQTTLHIIPTSNPDDSGCTELRNPITTLTAVIEQRISHFLMGLAIIGTMTGPLLIVLHTMPAAVFAGVFLIVGWGSIESNGILQKIIFLLREDRFIPRNEELLRVPKRKIVFYVMCQVVGVAACVAISQTIAAIGFPILIIGLIPFRVWVMPRWFGAEELGVLDGLTADGEAVLCSLGGPPRFPGEERMVVEGERQKGGE</sequence>
<evidence type="ECO:0000256" key="2">
    <source>
        <dbReference type="ARBA" id="ARBA00022692"/>
    </source>
</evidence>
<dbReference type="AlphaFoldDB" id="A0A7R7W304"/>
<dbReference type="GO" id="GO:0005886">
    <property type="term" value="C:plasma membrane"/>
    <property type="evidence" value="ECO:0007669"/>
    <property type="project" value="TreeGrafter"/>
</dbReference>
<accession>A0A7R7W304</accession>
<dbReference type="Pfam" id="PF00955">
    <property type="entry name" value="HCO3_cotransp"/>
    <property type="match status" value="2"/>
</dbReference>
<dbReference type="GO" id="GO:0046713">
    <property type="term" value="P:borate transport"/>
    <property type="evidence" value="ECO:0007669"/>
    <property type="project" value="TreeGrafter"/>
</dbReference>
<protein>
    <recommendedName>
        <fullName evidence="6">Bicarbonate transporter-like transmembrane domain-containing protein</fullName>
    </recommendedName>
</protein>
<evidence type="ECO:0000256" key="1">
    <source>
        <dbReference type="ARBA" id="ARBA00004141"/>
    </source>
</evidence>
<dbReference type="InterPro" id="IPR003020">
    <property type="entry name" value="HCO3_transpt_euk"/>
</dbReference>
<dbReference type="GeneID" id="64956754"/>
<dbReference type="OrthoDB" id="1735926at2759"/>
<feature type="transmembrane region" description="Helical" evidence="5">
    <location>
        <begin position="295"/>
        <end position="312"/>
    </location>
</feature>
<dbReference type="KEGG" id="aluc:AKAW2_20369A"/>
<evidence type="ECO:0000256" key="4">
    <source>
        <dbReference type="ARBA" id="ARBA00023136"/>
    </source>
</evidence>
<feature type="transmembrane region" description="Helical" evidence="5">
    <location>
        <begin position="113"/>
        <end position="132"/>
    </location>
</feature>